<feature type="compositionally biased region" description="Basic and acidic residues" evidence="1">
    <location>
        <begin position="71"/>
        <end position="82"/>
    </location>
</feature>
<feature type="compositionally biased region" description="Basic and acidic residues" evidence="1">
    <location>
        <begin position="45"/>
        <end position="54"/>
    </location>
</feature>
<evidence type="ECO:0000256" key="1">
    <source>
        <dbReference type="SAM" id="MobiDB-lite"/>
    </source>
</evidence>
<gene>
    <name evidence="2" type="primary">A02p040250.1_BraROA</name>
    <name evidence="2" type="ORF">IGI04_007462</name>
</gene>
<feature type="region of interest" description="Disordered" evidence="1">
    <location>
        <begin position="45"/>
        <end position="82"/>
    </location>
</feature>
<evidence type="ECO:0000313" key="2">
    <source>
        <dbReference type="EMBL" id="KAG5411143.1"/>
    </source>
</evidence>
<proteinExistence type="predicted"/>
<accession>A0ABQ7NJS7</accession>
<evidence type="ECO:0000313" key="3">
    <source>
        <dbReference type="Proteomes" id="UP000823674"/>
    </source>
</evidence>
<organism evidence="2 3">
    <name type="scientific">Brassica rapa subsp. trilocularis</name>
    <dbReference type="NCBI Taxonomy" id="1813537"/>
    <lineage>
        <taxon>Eukaryota</taxon>
        <taxon>Viridiplantae</taxon>
        <taxon>Streptophyta</taxon>
        <taxon>Embryophyta</taxon>
        <taxon>Tracheophyta</taxon>
        <taxon>Spermatophyta</taxon>
        <taxon>Magnoliopsida</taxon>
        <taxon>eudicotyledons</taxon>
        <taxon>Gunneridae</taxon>
        <taxon>Pentapetalae</taxon>
        <taxon>rosids</taxon>
        <taxon>malvids</taxon>
        <taxon>Brassicales</taxon>
        <taxon>Brassicaceae</taxon>
        <taxon>Brassiceae</taxon>
        <taxon>Brassica</taxon>
    </lineage>
</organism>
<reference evidence="2 3" key="1">
    <citation type="submission" date="2021-03" db="EMBL/GenBank/DDBJ databases">
        <authorList>
            <person name="King G.J."/>
            <person name="Bancroft I."/>
            <person name="Baten A."/>
            <person name="Bloomfield J."/>
            <person name="Borpatragohain P."/>
            <person name="He Z."/>
            <person name="Irish N."/>
            <person name="Irwin J."/>
            <person name="Liu K."/>
            <person name="Mauleon R.P."/>
            <person name="Moore J."/>
            <person name="Morris R."/>
            <person name="Ostergaard L."/>
            <person name="Wang B."/>
            <person name="Wells R."/>
        </authorList>
    </citation>
    <scope>NUCLEOTIDE SEQUENCE [LARGE SCALE GENOMIC DNA]</scope>
    <source>
        <strain evidence="2">R-o-18</strain>
        <tissue evidence="2">Leaf</tissue>
    </source>
</reference>
<dbReference type="EMBL" id="JADBGQ010000002">
    <property type="protein sequence ID" value="KAG5411143.1"/>
    <property type="molecule type" value="Genomic_DNA"/>
</dbReference>
<sequence length="206" mass="22309">MESVNLRGSAEQKFGNGVCKETLWKLVWDGDMIEIYRKLGAERSHAKKEVEKSLKPITPTGPAQATSQLPGDHDQNGLRRKESNHTGMETDAVLELAEEFQNLTDGEGKDMGQVEATEAAAAKKKTGLRKPLFSVAGGSNSKFVQVLMSPRKGGGARPVEEKGPSYPSYLNLKILCYGDGRDRNWFTCGCLVSGSSSGLSSLALLF</sequence>
<name>A0ABQ7NJS7_BRACM</name>
<dbReference type="Proteomes" id="UP000823674">
    <property type="component" value="Chromosome A02"/>
</dbReference>
<comment type="caution">
    <text evidence="2">The sequence shown here is derived from an EMBL/GenBank/DDBJ whole genome shotgun (WGS) entry which is preliminary data.</text>
</comment>
<protein>
    <submittedName>
        <fullName evidence="2">Uncharacterized protein</fullName>
    </submittedName>
</protein>
<keyword evidence="3" id="KW-1185">Reference proteome</keyword>